<accession>A0A9P4IKN4</accession>
<gene>
    <name evidence="2" type="ORF">NA57DRAFT_73842</name>
</gene>
<name>A0A9P4IKN4_9PEZI</name>
<sequence length="194" mass="20771">MFDLIAALNFSVELVFLLKMHLLSLLPLFLLSCLSSANAQGLNVTAISASGGHSVLECWSLSAPPLSFAGASNYPIGNYEGSYVGVIAPRTHIGQAWAMHPQHGSLFHNVFSIFLSGLVHIRLPDSRHEAWVQGGKYGIIIAADTKNLSMTGHVTDFPGNDETVIAELPFAGGMVPDHEVLYAGPCKMKDLIGI</sequence>
<feature type="signal peptide" evidence="1">
    <location>
        <begin position="1"/>
        <end position="39"/>
    </location>
</feature>
<dbReference type="EMBL" id="ML978124">
    <property type="protein sequence ID" value="KAF2100232.1"/>
    <property type="molecule type" value="Genomic_DNA"/>
</dbReference>
<evidence type="ECO:0000313" key="2">
    <source>
        <dbReference type="EMBL" id="KAF2100232.1"/>
    </source>
</evidence>
<keyword evidence="1" id="KW-0732">Signal</keyword>
<dbReference type="AlphaFoldDB" id="A0A9P4IKN4"/>
<feature type="chain" id="PRO_5040478361" evidence="1">
    <location>
        <begin position="40"/>
        <end position="194"/>
    </location>
</feature>
<organism evidence="2 3">
    <name type="scientific">Rhizodiscina lignyota</name>
    <dbReference type="NCBI Taxonomy" id="1504668"/>
    <lineage>
        <taxon>Eukaryota</taxon>
        <taxon>Fungi</taxon>
        <taxon>Dikarya</taxon>
        <taxon>Ascomycota</taxon>
        <taxon>Pezizomycotina</taxon>
        <taxon>Dothideomycetes</taxon>
        <taxon>Pleosporomycetidae</taxon>
        <taxon>Aulographales</taxon>
        <taxon>Rhizodiscinaceae</taxon>
        <taxon>Rhizodiscina</taxon>
    </lineage>
</organism>
<dbReference type="Proteomes" id="UP000799772">
    <property type="component" value="Unassembled WGS sequence"/>
</dbReference>
<reference evidence="2" key="1">
    <citation type="journal article" date="2020" name="Stud. Mycol.">
        <title>101 Dothideomycetes genomes: a test case for predicting lifestyles and emergence of pathogens.</title>
        <authorList>
            <person name="Haridas S."/>
            <person name="Albert R."/>
            <person name="Binder M."/>
            <person name="Bloem J."/>
            <person name="Labutti K."/>
            <person name="Salamov A."/>
            <person name="Andreopoulos B."/>
            <person name="Baker S."/>
            <person name="Barry K."/>
            <person name="Bills G."/>
            <person name="Bluhm B."/>
            <person name="Cannon C."/>
            <person name="Castanera R."/>
            <person name="Culley D."/>
            <person name="Daum C."/>
            <person name="Ezra D."/>
            <person name="Gonzalez J."/>
            <person name="Henrissat B."/>
            <person name="Kuo A."/>
            <person name="Liang C."/>
            <person name="Lipzen A."/>
            <person name="Lutzoni F."/>
            <person name="Magnuson J."/>
            <person name="Mondo S."/>
            <person name="Nolan M."/>
            <person name="Ohm R."/>
            <person name="Pangilinan J."/>
            <person name="Park H.-J."/>
            <person name="Ramirez L."/>
            <person name="Alfaro M."/>
            <person name="Sun H."/>
            <person name="Tritt A."/>
            <person name="Yoshinaga Y."/>
            <person name="Zwiers L.-H."/>
            <person name="Turgeon B."/>
            <person name="Goodwin S."/>
            <person name="Spatafora J."/>
            <person name="Crous P."/>
            <person name="Grigoriev I."/>
        </authorList>
    </citation>
    <scope>NUCLEOTIDE SEQUENCE</scope>
    <source>
        <strain evidence="2">CBS 133067</strain>
    </source>
</reference>
<comment type="caution">
    <text evidence="2">The sequence shown here is derived from an EMBL/GenBank/DDBJ whole genome shotgun (WGS) entry which is preliminary data.</text>
</comment>
<protein>
    <submittedName>
        <fullName evidence="2">Uncharacterized protein</fullName>
    </submittedName>
</protein>
<evidence type="ECO:0000256" key="1">
    <source>
        <dbReference type="SAM" id="SignalP"/>
    </source>
</evidence>
<proteinExistence type="predicted"/>
<keyword evidence="3" id="KW-1185">Reference proteome</keyword>
<evidence type="ECO:0000313" key="3">
    <source>
        <dbReference type="Proteomes" id="UP000799772"/>
    </source>
</evidence>
<dbReference type="OrthoDB" id="3223416at2759"/>